<evidence type="ECO:0000256" key="1">
    <source>
        <dbReference type="ARBA" id="ARBA00003543"/>
    </source>
</evidence>
<organism evidence="13 14">
    <name type="scientific">Helicobacter canis</name>
    <dbReference type="NCBI Taxonomy" id="29419"/>
    <lineage>
        <taxon>Bacteria</taxon>
        <taxon>Pseudomonadati</taxon>
        <taxon>Campylobacterota</taxon>
        <taxon>Epsilonproteobacteria</taxon>
        <taxon>Campylobacterales</taxon>
        <taxon>Helicobacteraceae</taxon>
        <taxon>Helicobacter</taxon>
    </lineage>
</organism>
<keyword evidence="6 10" id="KW-0406">Ion transport</keyword>
<dbReference type="InterPro" id="IPR036771">
    <property type="entry name" value="ATPsynth_dsu/esu_N"/>
</dbReference>
<dbReference type="GO" id="GO:0045259">
    <property type="term" value="C:proton-transporting ATP synthase complex"/>
    <property type="evidence" value="ECO:0007669"/>
    <property type="project" value="UniProtKB-KW"/>
</dbReference>
<dbReference type="GO" id="GO:0012505">
    <property type="term" value="C:endomembrane system"/>
    <property type="evidence" value="ECO:0007669"/>
    <property type="project" value="UniProtKB-SubCell"/>
</dbReference>
<dbReference type="InterPro" id="IPR020546">
    <property type="entry name" value="ATP_synth_F1_dsu/esu_N"/>
</dbReference>
<comment type="function">
    <text evidence="1 10">Produces ATP from ADP in the presence of a proton gradient across the membrane.</text>
</comment>
<dbReference type="NCBIfam" id="TIGR01216">
    <property type="entry name" value="ATP_synt_epsi"/>
    <property type="match status" value="1"/>
</dbReference>
<dbReference type="RefSeq" id="WP_115011503.1">
    <property type="nucleotide sequence ID" value="NZ_UGHV01000001.1"/>
</dbReference>
<dbReference type="Pfam" id="PF02823">
    <property type="entry name" value="ATP-synt_DE_N"/>
    <property type="match status" value="1"/>
</dbReference>
<reference evidence="13 14" key="1">
    <citation type="submission" date="2018-06" db="EMBL/GenBank/DDBJ databases">
        <authorList>
            <consortium name="Pathogen Informatics"/>
            <person name="Doyle S."/>
        </authorList>
    </citation>
    <scope>NUCLEOTIDE SEQUENCE [LARGE SCALE GENOMIC DNA]</scope>
    <source>
        <strain evidence="13 14">NCTC12410</strain>
    </source>
</reference>
<evidence type="ECO:0000313" key="14">
    <source>
        <dbReference type="Proteomes" id="UP000254841"/>
    </source>
</evidence>
<protein>
    <recommendedName>
        <fullName evidence="10">ATP synthase epsilon chain</fullName>
    </recommendedName>
    <alternativeName>
        <fullName evidence="10">ATP synthase F1 sector epsilon subunit</fullName>
    </alternativeName>
    <alternativeName>
        <fullName evidence="10">F-ATPase epsilon subunit</fullName>
    </alternativeName>
</protein>
<accession>A0A377J630</accession>
<dbReference type="CDD" id="cd12152">
    <property type="entry name" value="F1-ATPase_delta"/>
    <property type="match status" value="1"/>
</dbReference>
<evidence type="ECO:0000256" key="8">
    <source>
        <dbReference type="ARBA" id="ARBA00023196"/>
    </source>
</evidence>
<evidence type="ECO:0000256" key="11">
    <source>
        <dbReference type="RuleBase" id="RU003656"/>
    </source>
</evidence>
<dbReference type="GO" id="GO:0046933">
    <property type="term" value="F:proton-transporting ATP synthase activity, rotational mechanism"/>
    <property type="evidence" value="ECO:0007669"/>
    <property type="project" value="UniProtKB-UniRule"/>
</dbReference>
<dbReference type="AlphaFoldDB" id="A0A377J630"/>
<dbReference type="Gene3D" id="2.60.15.10">
    <property type="entry name" value="F0F1 ATP synthase delta/epsilon subunit, N-terminal"/>
    <property type="match status" value="1"/>
</dbReference>
<evidence type="ECO:0000259" key="12">
    <source>
        <dbReference type="Pfam" id="PF02823"/>
    </source>
</evidence>
<dbReference type="GO" id="GO:0005524">
    <property type="term" value="F:ATP binding"/>
    <property type="evidence" value="ECO:0007669"/>
    <property type="project" value="UniProtKB-UniRule"/>
</dbReference>
<evidence type="ECO:0000256" key="7">
    <source>
        <dbReference type="ARBA" id="ARBA00023136"/>
    </source>
</evidence>
<evidence type="ECO:0000256" key="4">
    <source>
        <dbReference type="ARBA" id="ARBA00022448"/>
    </source>
</evidence>
<dbReference type="SUPFAM" id="SSF51344">
    <property type="entry name" value="Epsilon subunit of F1F0-ATP synthase N-terminal domain"/>
    <property type="match status" value="1"/>
</dbReference>
<dbReference type="InterPro" id="IPR001469">
    <property type="entry name" value="ATP_synth_F1_dsu/esu"/>
</dbReference>
<dbReference type="OrthoDB" id="9799969at2"/>
<comment type="similarity">
    <text evidence="3 10 11">Belongs to the ATPase epsilon chain family.</text>
</comment>
<sequence>MKKLAVSIVTPYGEIFSGEVDSVTMPGVDGEFGVLHGHSNLLSLLKAGVIEISQGQSRDLVAIDWGYAEVTSSKVDIIANGAVAIGGQSESGVSEAIASARELLESASNDKVAIYSVVSRIEHAAKSRF</sequence>
<evidence type="ECO:0000256" key="2">
    <source>
        <dbReference type="ARBA" id="ARBA00004184"/>
    </source>
</evidence>
<comment type="subcellular location">
    <subcellularLocation>
        <location evidence="10">Cell membrane</location>
        <topology evidence="10">Peripheral membrane protein</topology>
    </subcellularLocation>
    <subcellularLocation>
        <location evidence="2">Endomembrane system</location>
        <topology evidence="2">Peripheral membrane protein</topology>
    </subcellularLocation>
</comment>
<evidence type="ECO:0000256" key="9">
    <source>
        <dbReference type="ARBA" id="ARBA00023310"/>
    </source>
</evidence>
<evidence type="ECO:0000313" key="13">
    <source>
        <dbReference type="EMBL" id="STO97253.1"/>
    </source>
</evidence>
<gene>
    <name evidence="10 13" type="primary">atpC</name>
    <name evidence="13" type="ORF">NCTC12410_01078</name>
</gene>
<dbReference type="PANTHER" id="PTHR13822">
    <property type="entry name" value="ATP SYNTHASE DELTA/EPSILON CHAIN"/>
    <property type="match status" value="1"/>
</dbReference>
<evidence type="ECO:0000256" key="5">
    <source>
        <dbReference type="ARBA" id="ARBA00022475"/>
    </source>
</evidence>
<feature type="domain" description="ATP synthase F1 complex delta/epsilon subunit N-terminal" evidence="12">
    <location>
        <begin position="5"/>
        <end position="82"/>
    </location>
</feature>
<evidence type="ECO:0000256" key="6">
    <source>
        <dbReference type="ARBA" id="ARBA00023065"/>
    </source>
</evidence>
<dbReference type="Proteomes" id="UP000254841">
    <property type="component" value="Unassembled WGS sequence"/>
</dbReference>
<dbReference type="HAMAP" id="MF_00530">
    <property type="entry name" value="ATP_synth_epsil_bac"/>
    <property type="match status" value="1"/>
</dbReference>
<evidence type="ECO:0000256" key="3">
    <source>
        <dbReference type="ARBA" id="ARBA00005712"/>
    </source>
</evidence>
<dbReference type="EMBL" id="UGHV01000001">
    <property type="protein sequence ID" value="STO97253.1"/>
    <property type="molecule type" value="Genomic_DNA"/>
</dbReference>
<keyword evidence="5 10" id="KW-1003">Cell membrane</keyword>
<evidence type="ECO:0000256" key="10">
    <source>
        <dbReference type="HAMAP-Rule" id="MF_00530"/>
    </source>
</evidence>
<dbReference type="PANTHER" id="PTHR13822:SF10">
    <property type="entry name" value="ATP SYNTHASE EPSILON CHAIN, CHLOROPLASTIC"/>
    <property type="match status" value="1"/>
</dbReference>
<keyword evidence="4 10" id="KW-0813">Transport</keyword>
<name>A0A377J630_9HELI</name>
<keyword evidence="9 10" id="KW-0066">ATP synthesis</keyword>
<keyword evidence="8 10" id="KW-0139">CF(1)</keyword>
<keyword evidence="7 10" id="KW-0472">Membrane</keyword>
<dbReference type="GO" id="GO:0005886">
    <property type="term" value="C:plasma membrane"/>
    <property type="evidence" value="ECO:0007669"/>
    <property type="project" value="UniProtKB-SubCell"/>
</dbReference>
<comment type="subunit">
    <text evidence="10 11">F-type ATPases have 2 components, CF(1) - the catalytic core - and CF(0) - the membrane proton channel. CF(1) has five subunits: alpha(3), beta(3), gamma(1), delta(1), epsilon(1). CF(0) has three main subunits: a, b and c.</text>
</comment>
<keyword evidence="10" id="KW-0375">Hydrogen ion transport</keyword>
<proteinExistence type="inferred from homology"/>